<organism evidence="1 2">
    <name type="scientific">Pleurodeles waltl</name>
    <name type="common">Iberian ribbed newt</name>
    <dbReference type="NCBI Taxonomy" id="8319"/>
    <lineage>
        <taxon>Eukaryota</taxon>
        <taxon>Metazoa</taxon>
        <taxon>Chordata</taxon>
        <taxon>Craniata</taxon>
        <taxon>Vertebrata</taxon>
        <taxon>Euteleostomi</taxon>
        <taxon>Amphibia</taxon>
        <taxon>Batrachia</taxon>
        <taxon>Caudata</taxon>
        <taxon>Salamandroidea</taxon>
        <taxon>Salamandridae</taxon>
        <taxon>Pleurodelinae</taxon>
        <taxon>Pleurodeles</taxon>
    </lineage>
</organism>
<name>A0AAV7PEB7_PLEWA</name>
<evidence type="ECO:0000313" key="2">
    <source>
        <dbReference type="Proteomes" id="UP001066276"/>
    </source>
</evidence>
<dbReference type="EMBL" id="JANPWB010000011">
    <property type="protein sequence ID" value="KAJ1126672.1"/>
    <property type="molecule type" value="Genomic_DNA"/>
</dbReference>
<protein>
    <submittedName>
        <fullName evidence="1">Uncharacterized protein</fullName>
    </submittedName>
</protein>
<evidence type="ECO:0000313" key="1">
    <source>
        <dbReference type="EMBL" id="KAJ1126672.1"/>
    </source>
</evidence>
<proteinExistence type="predicted"/>
<dbReference type="AlphaFoldDB" id="A0AAV7PEB7"/>
<keyword evidence="2" id="KW-1185">Reference proteome</keyword>
<dbReference type="Proteomes" id="UP001066276">
    <property type="component" value="Chromosome 7"/>
</dbReference>
<reference evidence="1" key="1">
    <citation type="journal article" date="2022" name="bioRxiv">
        <title>Sequencing and chromosome-scale assembly of the giantPleurodeles waltlgenome.</title>
        <authorList>
            <person name="Brown T."/>
            <person name="Elewa A."/>
            <person name="Iarovenko S."/>
            <person name="Subramanian E."/>
            <person name="Araus A.J."/>
            <person name="Petzold A."/>
            <person name="Susuki M."/>
            <person name="Suzuki K.-i.T."/>
            <person name="Hayashi T."/>
            <person name="Toyoda A."/>
            <person name="Oliveira C."/>
            <person name="Osipova E."/>
            <person name="Leigh N.D."/>
            <person name="Simon A."/>
            <person name="Yun M.H."/>
        </authorList>
    </citation>
    <scope>NUCLEOTIDE SEQUENCE</scope>
    <source>
        <strain evidence="1">20211129_DDA</strain>
        <tissue evidence="1">Liver</tissue>
    </source>
</reference>
<comment type="caution">
    <text evidence="1">The sequence shown here is derived from an EMBL/GenBank/DDBJ whole genome shotgun (WGS) entry which is preliminary data.</text>
</comment>
<sequence>MDNKDRGAEHNPMGLEVDVEGRSRLGLAENMLQCIVYSACKRGECGGVRGQPAVSVRTWRPQQGRDAGE</sequence>
<gene>
    <name evidence="1" type="ORF">NDU88_005078</name>
</gene>
<accession>A0AAV7PEB7</accession>